<accession>A0A3E2H323</accession>
<protein>
    <submittedName>
        <fullName evidence="2">Uncharacterized protein</fullName>
    </submittedName>
</protein>
<gene>
    <name evidence="2" type="ORF">B7463_g8546</name>
</gene>
<evidence type="ECO:0000256" key="1">
    <source>
        <dbReference type="SAM" id="MobiDB-lite"/>
    </source>
</evidence>
<keyword evidence="3" id="KW-1185">Reference proteome</keyword>
<feature type="region of interest" description="Disordered" evidence="1">
    <location>
        <begin position="67"/>
        <end position="94"/>
    </location>
</feature>
<feature type="non-terminal residue" evidence="2">
    <location>
        <position position="1"/>
    </location>
</feature>
<evidence type="ECO:0000313" key="3">
    <source>
        <dbReference type="Proteomes" id="UP000258309"/>
    </source>
</evidence>
<feature type="compositionally biased region" description="Basic residues" evidence="1">
    <location>
        <begin position="74"/>
        <end position="83"/>
    </location>
</feature>
<feature type="region of interest" description="Disordered" evidence="1">
    <location>
        <begin position="23"/>
        <end position="49"/>
    </location>
</feature>
<proteinExistence type="predicted"/>
<dbReference type="Proteomes" id="UP000258309">
    <property type="component" value="Unassembled WGS sequence"/>
</dbReference>
<dbReference type="EMBL" id="NCSJ02000189">
    <property type="protein sequence ID" value="RFU27804.1"/>
    <property type="molecule type" value="Genomic_DNA"/>
</dbReference>
<reference evidence="2 3" key="1">
    <citation type="submission" date="2018-05" db="EMBL/GenBank/DDBJ databases">
        <title>Draft genome sequence of Scytalidium lignicola DSM 105466, a ubiquitous saprotrophic fungus.</title>
        <authorList>
            <person name="Buettner E."/>
            <person name="Gebauer A.M."/>
            <person name="Hofrichter M."/>
            <person name="Liers C."/>
            <person name="Kellner H."/>
        </authorList>
    </citation>
    <scope>NUCLEOTIDE SEQUENCE [LARGE SCALE GENOMIC DNA]</scope>
    <source>
        <strain evidence="2 3">DSM 105466</strain>
    </source>
</reference>
<organism evidence="2 3">
    <name type="scientific">Scytalidium lignicola</name>
    <name type="common">Hyphomycete</name>
    <dbReference type="NCBI Taxonomy" id="5539"/>
    <lineage>
        <taxon>Eukaryota</taxon>
        <taxon>Fungi</taxon>
        <taxon>Dikarya</taxon>
        <taxon>Ascomycota</taxon>
        <taxon>Pezizomycotina</taxon>
        <taxon>Leotiomycetes</taxon>
        <taxon>Leotiomycetes incertae sedis</taxon>
        <taxon>Scytalidium</taxon>
    </lineage>
</organism>
<feature type="non-terminal residue" evidence="2">
    <location>
        <position position="144"/>
    </location>
</feature>
<feature type="region of interest" description="Disordered" evidence="1">
    <location>
        <begin position="120"/>
        <end position="144"/>
    </location>
</feature>
<comment type="caution">
    <text evidence="2">The sequence shown here is derived from an EMBL/GenBank/DDBJ whole genome shotgun (WGS) entry which is preliminary data.</text>
</comment>
<sequence>MGLRGKIEWSFETHDEVEEKWNRVRKRNKRSGKDDIDNANSQDQDEWCQGSVEDEKELNYVSKESLDGGDTWGLKRKSRHGWVRKSTQERREERERAMMKFCTEAEKVSLQVARENIWRKKRKGKAALEGGQNKQGAGGRGFSP</sequence>
<dbReference type="AlphaFoldDB" id="A0A3E2H323"/>
<name>A0A3E2H323_SCYLI</name>
<evidence type="ECO:0000313" key="2">
    <source>
        <dbReference type="EMBL" id="RFU27804.1"/>
    </source>
</evidence>